<dbReference type="PANTHER" id="PTHR11088:SF60">
    <property type="entry name" value="TRNA DIMETHYLALLYLTRANSFERASE"/>
    <property type="match status" value="1"/>
</dbReference>
<organism evidence="14 15">
    <name type="scientific">Marinobacter adhaerens (strain DSM 23420 / HP15)</name>
    <dbReference type="NCBI Taxonomy" id="225937"/>
    <lineage>
        <taxon>Bacteria</taxon>
        <taxon>Pseudomonadati</taxon>
        <taxon>Pseudomonadota</taxon>
        <taxon>Gammaproteobacteria</taxon>
        <taxon>Pseudomonadales</taxon>
        <taxon>Marinobacteraceae</taxon>
        <taxon>Marinobacter</taxon>
    </lineage>
</organism>
<reference evidence="15" key="2">
    <citation type="submission" date="2010-02" db="EMBL/GenBank/DDBJ databases">
        <title>Complete genome sequence of Marinobacter adhaerens type strain (HP15).</title>
        <authorList>
            <person name="Gaerdes A.A.M."/>
            <person name="Kaeppel E."/>
            <person name="Shezad A."/>
            <person name="Seebah S."/>
            <person name="Teeling H."/>
            <person name="Yarza P."/>
            <person name="Gloeckner F.O."/>
            <person name="Ullrich M.S."/>
        </authorList>
    </citation>
    <scope>NUCLEOTIDE SEQUENCE [LARGE SCALE GENOMIC DNA]</scope>
    <source>
        <strain evidence="15">DSM 23420 / HP15</strain>
    </source>
</reference>
<dbReference type="HAMAP" id="MF_00185">
    <property type="entry name" value="IPP_trans"/>
    <property type="match status" value="1"/>
</dbReference>
<evidence type="ECO:0000256" key="4">
    <source>
        <dbReference type="ARBA" id="ARBA00022679"/>
    </source>
</evidence>
<dbReference type="FunFam" id="1.10.20.140:FF:000001">
    <property type="entry name" value="tRNA dimethylallyltransferase"/>
    <property type="match status" value="1"/>
</dbReference>
<dbReference type="GO" id="GO:0052381">
    <property type="term" value="F:tRNA dimethylallyltransferase activity"/>
    <property type="evidence" value="ECO:0007669"/>
    <property type="project" value="UniProtKB-UniRule"/>
</dbReference>
<sequence>MPLPPAIFLMGPTASGKTDLAMALCDHLPCDIISVDSAMIYRGMDIGTAKPTAAELARAPHRLIDICDPAETYSAADFRRDALTAMAEITAAGRIPLLVGGTMMYFKALLHGMSGLPSASPDVRRALEQEAEERGWEALHEELRASDPVAAERIHPNNRQRLMRALEVLRLTGKPISEFWRADQGACEQTTAVAQVGDIEDYTYFTRWQADETSLLPYTVIQLAMTPPERRVLHERIRLRFLKMLESGFVDEVRALMIRDDLHPDLPSMRCVGYRQAWSYLSGEDDYETFVSKGVAATRQLAKRQLTWLRKWSDVDWLDSGDKHIAEVALKKSDFAPHLILTNDDLHLLKTGENTCQKGIRYKTLTSMHCARNAFRFPSFWSTVSSFRARLSLSTSS</sequence>
<keyword evidence="7 10" id="KW-0067">ATP-binding</keyword>
<dbReference type="PANTHER" id="PTHR11088">
    <property type="entry name" value="TRNA DIMETHYLALLYLTRANSFERASE"/>
    <property type="match status" value="1"/>
</dbReference>
<feature type="site" description="Interaction with substrate tRNA" evidence="10">
    <location>
        <position position="124"/>
    </location>
</feature>
<dbReference type="Proteomes" id="UP000007077">
    <property type="component" value="Chromosome"/>
</dbReference>
<dbReference type="AlphaFoldDB" id="E4PHX6"/>
<dbReference type="GO" id="GO:0006400">
    <property type="term" value="P:tRNA modification"/>
    <property type="evidence" value="ECO:0007669"/>
    <property type="project" value="TreeGrafter"/>
</dbReference>
<dbReference type="Pfam" id="PF01715">
    <property type="entry name" value="IPPT"/>
    <property type="match status" value="1"/>
</dbReference>
<dbReference type="KEGG" id="mad:HP15_2500"/>
<comment type="subunit">
    <text evidence="10">Monomer.</text>
</comment>
<keyword evidence="5 10" id="KW-0819">tRNA processing</keyword>
<comment type="function">
    <text evidence="2 10 12">Catalyzes the transfer of a dimethylallyl group onto the adenine at position 37 in tRNAs that read codons beginning with uridine, leading to the formation of N6-(dimethylallyl)adenosine (i(6)A).</text>
</comment>
<reference evidence="14 15" key="1">
    <citation type="journal article" date="2010" name="Stand. Genomic Sci.">
        <title>Complete genome sequence of Marinobacter adhaerens type strain (HP15), a diatom-interacting marine microorganism.</title>
        <authorList>
            <person name="Gardes A."/>
            <person name="Kaeppel E."/>
            <person name="Shehzad A."/>
            <person name="Seebah S."/>
            <person name="Teeling H."/>
            <person name="Yarza P."/>
            <person name="Glockner F.O."/>
            <person name="Grossart H.P."/>
            <person name="Ullrich M.S."/>
        </authorList>
    </citation>
    <scope>NUCLEOTIDE SEQUENCE [LARGE SCALE GENOMIC DNA]</scope>
    <source>
        <strain evidence="15">DSM 23420 / HP15</strain>
    </source>
</reference>
<comment type="caution">
    <text evidence="10">Lacks conserved residue(s) required for the propagation of feature annotation.</text>
</comment>
<evidence type="ECO:0000256" key="9">
    <source>
        <dbReference type="ARBA" id="ARBA00049563"/>
    </source>
</evidence>
<dbReference type="EMBL" id="CP001978">
    <property type="protein sequence ID" value="ADP98264.1"/>
    <property type="molecule type" value="Genomic_DNA"/>
</dbReference>
<evidence type="ECO:0000256" key="7">
    <source>
        <dbReference type="ARBA" id="ARBA00022840"/>
    </source>
</evidence>
<accession>E4PHX6</accession>
<dbReference type="HOGENOM" id="CLU_032616_0_0_6"/>
<dbReference type="Gene3D" id="3.40.50.300">
    <property type="entry name" value="P-loop containing nucleotide triphosphate hydrolases"/>
    <property type="match status" value="1"/>
</dbReference>
<keyword evidence="4 10" id="KW-0808">Transferase</keyword>
<protein>
    <recommendedName>
        <fullName evidence="10">tRNA dimethylallyltransferase</fullName>
        <ecNumber evidence="10">2.5.1.75</ecNumber>
    </recommendedName>
    <alternativeName>
        <fullName evidence="10">Dimethylallyl diphosphate:tRNA dimethylallyltransferase</fullName>
        <shortName evidence="10">DMAPP:tRNA dimethylallyltransferase</shortName>
        <shortName evidence="10">DMATase</shortName>
    </alternativeName>
    <alternativeName>
        <fullName evidence="10">Isopentenyl-diphosphate:tRNA isopentenyltransferase</fullName>
        <shortName evidence="10">IPP transferase</shortName>
        <shortName evidence="10">IPPT</shortName>
        <shortName evidence="10">IPTase</shortName>
    </alternativeName>
</protein>
<feature type="binding site" evidence="10">
    <location>
        <begin position="13"/>
        <end position="18"/>
    </location>
    <ligand>
        <name>substrate</name>
    </ligand>
</feature>
<dbReference type="NCBIfam" id="TIGR00174">
    <property type="entry name" value="miaA"/>
    <property type="match status" value="1"/>
</dbReference>
<dbReference type="STRING" id="225937.HP15_2500"/>
<evidence type="ECO:0000256" key="10">
    <source>
        <dbReference type="HAMAP-Rule" id="MF_00185"/>
    </source>
</evidence>
<evidence type="ECO:0000256" key="6">
    <source>
        <dbReference type="ARBA" id="ARBA00022741"/>
    </source>
</evidence>
<dbReference type="InterPro" id="IPR018022">
    <property type="entry name" value="IPT"/>
</dbReference>
<dbReference type="EC" id="2.5.1.75" evidence="10"/>
<comment type="similarity">
    <text evidence="3 10 13">Belongs to the IPP transferase family.</text>
</comment>
<evidence type="ECO:0000256" key="3">
    <source>
        <dbReference type="ARBA" id="ARBA00005842"/>
    </source>
</evidence>
<keyword evidence="6 10" id="KW-0547">Nucleotide-binding</keyword>
<dbReference type="InterPro" id="IPR027417">
    <property type="entry name" value="P-loop_NTPase"/>
</dbReference>
<gene>
    <name evidence="10 14" type="primary">miaA</name>
    <name evidence="14" type="ordered locus">HP15_2500</name>
</gene>
<evidence type="ECO:0000256" key="5">
    <source>
        <dbReference type="ARBA" id="ARBA00022694"/>
    </source>
</evidence>
<feature type="region of interest" description="Interaction with substrate tRNA" evidence="10">
    <location>
        <begin position="160"/>
        <end position="164"/>
    </location>
</feature>
<dbReference type="Gene3D" id="1.10.20.140">
    <property type="match status" value="1"/>
</dbReference>
<evidence type="ECO:0000256" key="2">
    <source>
        <dbReference type="ARBA" id="ARBA00003213"/>
    </source>
</evidence>
<dbReference type="SUPFAM" id="SSF52540">
    <property type="entry name" value="P-loop containing nucleoside triphosphate hydrolases"/>
    <property type="match status" value="1"/>
</dbReference>
<feature type="region of interest" description="Interaction with substrate tRNA" evidence="10">
    <location>
        <begin position="36"/>
        <end position="39"/>
    </location>
</feature>
<feature type="region of interest" description="Interaction with substrate tRNA" evidence="10">
    <location>
        <begin position="270"/>
        <end position="275"/>
    </location>
</feature>
<name>E4PHX6_MARAH</name>
<feature type="binding site" evidence="10">
    <location>
        <begin position="11"/>
        <end position="18"/>
    </location>
    <ligand>
        <name>ATP</name>
        <dbReference type="ChEBI" id="CHEBI:30616"/>
    </ligand>
</feature>
<evidence type="ECO:0000256" key="13">
    <source>
        <dbReference type="RuleBase" id="RU003785"/>
    </source>
</evidence>
<keyword evidence="8 10" id="KW-0460">Magnesium</keyword>
<comment type="cofactor">
    <cofactor evidence="1 10">
        <name>Mg(2+)</name>
        <dbReference type="ChEBI" id="CHEBI:18420"/>
    </cofactor>
</comment>
<proteinExistence type="inferred from homology"/>
<comment type="catalytic activity">
    <reaction evidence="9 10 11">
        <text>adenosine(37) in tRNA + dimethylallyl diphosphate = N(6)-dimethylallyladenosine(37) in tRNA + diphosphate</text>
        <dbReference type="Rhea" id="RHEA:26482"/>
        <dbReference type="Rhea" id="RHEA-COMP:10162"/>
        <dbReference type="Rhea" id="RHEA-COMP:10375"/>
        <dbReference type="ChEBI" id="CHEBI:33019"/>
        <dbReference type="ChEBI" id="CHEBI:57623"/>
        <dbReference type="ChEBI" id="CHEBI:74411"/>
        <dbReference type="ChEBI" id="CHEBI:74415"/>
        <dbReference type="EC" id="2.5.1.75"/>
    </reaction>
</comment>
<evidence type="ECO:0000313" key="14">
    <source>
        <dbReference type="EMBL" id="ADP98264.1"/>
    </source>
</evidence>
<evidence type="ECO:0000313" key="15">
    <source>
        <dbReference type="Proteomes" id="UP000007077"/>
    </source>
</evidence>
<dbReference type="GO" id="GO:0005524">
    <property type="term" value="F:ATP binding"/>
    <property type="evidence" value="ECO:0007669"/>
    <property type="project" value="UniProtKB-UniRule"/>
</dbReference>
<evidence type="ECO:0000256" key="12">
    <source>
        <dbReference type="RuleBase" id="RU003784"/>
    </source>
</evidence>
<feature type="site" description="Interaction with substrate tRNA" evidence="10">
    <location>
        <position position="102"/>
    </location>
</feature>
<dbReference type="eggNOG" id="COG0324">
    <property type="taxonomic scope" value="Bacteria"/>
</dbReference>
<dbReference type="InterPro" id="IPR039657">
    <property type="entry name" value="Dimethylallyltransferase"/>
</dbReference>
<dbReference type="PATRIC" id="fig|225937.3.peg.2524"/>
<evidence type="ECO:0000256" key="8">
    <source>
        <dbReference type="ARBA" id="ARBA00022842"/>
    </source>
</evidence>
<evidence type="ECO:0000256" key="11">
    <source>
        <dbReference type="RuleBase" id="RU003783"/>
    </source>
</evidence>
<evidence type="ECO:0000256" key="1">
    <source>
        <dbReference type="ARBA" id="ARBA00001946"/>
    </source>
</evidence>